<dbReference type="PANTHER" id="PTHR31084:SF0">
    <property type="entry name" value="ALPHA-L-FUCOSIDASE 2"/>
    <property type="match status" value="1"/>
</dbReference>
<sequence>MRCSLGLLDRVPSDFPSLLQAHIRDHRQYYGRVGLQLTAPNDSLPTDERMREAREADTIAPSMFEQLFHVGRYLAVASGRPQPTGSAPKSPINLQGIWNQDRRPAWDCDLHLDLNLQMCYWPLHAVNLGEWFEPLMDWAIRLMPQGERAAKDLYGCEGIVYNASADYKNIGNCDNMSYCWTGSAAWVAQVLWEHWEYERNETFLRDRLYPFLCKIVRFYEDFLTPDDQGETRSVPQRFSRDGD</sequence>
<evidence type="ECO:0000313" key="2">
    <source>
        <dbReference type="EMBL" id="MDG0809822.1"/>
    </source>
</evidence>
<dbReference type="AlphaFoldDB" id="A0A9X4KS44"/>
<dbReference type="GO" id="GO:0004560">
    <property type="term" value="F:alpha-L-fucosidase activity"/>
    <property type="evidence" value="ECO:0007669"/>
    <property type="project" value="TreeGrafter"/>
</dbReference>
<dbReference type="InterPro" id="IPR008928">
    <property type="entry name" value="6-hairpin_glycosidase_sf"/>
</dbReference>
<dbReference type="InterPro" id="IPR054363">
    <property type="entry name" value="GH95_cat"/>
</dbReference>
<dbReference type="Gene3D" id="1.50.10.10">
    <property type="match status" value="1"/>
</dbReference>
<dbReference type="InterPro" id="IPR012341">
    <property type="entry name" value="6hp_glycosidase-like_sf"/>
</dbReference>
<dbReference type="GO" id="GO:0005975">
    <property type="term" value="P:carbohydrate metabolic process"/>
    <property type="evidence" value="ECO:0007669"/>
    <property type="project" value="InterPro"/>
</dbReference>
<organism evidence="2 3">
    <name type="scientific">Cohnella rhizosphaerae</name>
    <dbReference type="NCBI Taxonomy" id="1457232"/>
    <lineage>
        <taxon>Bacteria</taxon>
        <taxon>Bacillati</taxon>
        <taxon>Bacillota</taxon>
        <taxon>Bacilli</taxon>
        <taxon>Bacillales</taxon>
        <taxon>Paenibacillaceae</taxon>
        <taxon>Cohnella</taxon>
    </lineage>
</organism>
<protein>
    <recommendedName>
        <fullName evidence="1">Glycosyl hydrolase family 95 catalytic domain-containing protein</fullName>
    </recommendedName>
</protein>
<proteinExistence type="predicted"/>
<reference evidence="2" key="1">
    <citation type="submission" date="2022-10" db="EMBL/GenBank/DDBJ databases">
        <title>Comparative genomic analysis of Cohnella hashimotonis sp. nov., isolated from the International Space Station.</title>
        <authorList>
            <person name="Simpson A."/>
            <person name="Venkateswaran K."/>
        </authorList>
    </citation>
    <scope>NUCLEOTIDE SEQUENCE</scope>
    <source>
        <strain evidence="2">DSM 28161</strain>
    </source>
</reference>
<dbReference type="PANTHER" id="PTHR31084">
    <property type="entry name" value="ALPHA-L-FUCOSIDASE 2"/>
    <property type="match status" value="1"/>
</dbReference>
<dbReference type="SUPFAM" id="SSF48208">
    <property type="entry name" value="Six-hairpin glycosidases"/>
    <property type="match status" value="1"/>
</dbReference>
<evidence type="ECO:0000313" key="3">
    <source>
        <dbReference type="Proteomes" id="UP001153404"/>
    </source>
</evidence>
<dbReference type="EMBL" id="JAPDIA010000003">
    <property type="protein sequence ID" value="MDG0809822.1"/>
    <property type="molecule type" value="Genomic_DNA"/>
</dbReference>
<keyword evidence="3" id="KW-1185">Reference proteome</keyword>
<comment type="caution">
    <text evidence="2">The sequence shown here is derived from an EMBL/GenBank/DDBJ whole genome shotgun (WGS) entry which is preliminary data.</text>
</comment>
<dbReference type="Proteomes" id="UP001153404">
    <property type="component" value="Unassembled WGS sequence"/>
</dbReference>
<accession>A0A9X4KS44</accession>
<name>A0A9X4KS44_9BACL</name>
<evidence type="ECO:0000259" key="1">
    <source>
        <dbReference type="Pfam" id="PF22124"/>
    </source>
</evidence>
<feature type="domain" description="Glycosyl hydrolase family 95 catalytic" evidence="1">
    <location>
        <begin position="16"/>
        <end position="231"/>
    </location>
</feature>
<gene>
    <name evidence="2" type="ORF">OMP40_11100</name>
</gene>
<dbReference type="Pfam" id="PF22124">
    <property type="entry name" value="Glyco_hydro_95_cat"/>
    <property type="match status" value="1"/>
</dbReference>